<dbReference type="PANTHER" id="PTHR12308:SF74">
    <property type="entry name" value="ANOCTAMIN"/>
    <property type="match status" value="1"/>
</dbReference>
<comment type="similarity">
    <text evidence="2 6">Belongs to the anoctamin family.</text>
</comment>
<dbReference type="Proteomes" id="UP000694844">
    <property type="component" value="Chromosome 5"/>
</dbReference>
<reference evidence="9" key="1">
    <citation type="submission" date="2025-08" db="UniProtKB">
        <authorList>
            <consortium name="RefSeq"/>
        </authorList>
    </citation>
    <scope>IDENTIFICATION</scope>
    <source>
        <tissue evidence="9">Whole sample</tissue>
    </source>
</reference>
<sequence length="694" mass="79738">MDRGEVKVAVMSDEEVTAGIQSMVRQSPAPFRPLVVLEFAVGAKQSAIEWMISKLQGSEATGGAELEVSAVVMTYKQGTSQTVLYIGAKNTRLLSAADMTSLCKVYKDNHYREFTIEDMANFKGIEDVDSFLTTAEKQKLILHEMEAVRASDEEGHIPGYDKIKLWTGKSILKKYLSREIITKMYPLHEPEEIKKLGADWYQLKRVFKEQPIDDIRHYFGEKIALYFAFLGYYTIALIPPAFIGIIYFITSWQSMYREAIFAVFNLIWATIFLEVWKRYCSELSYRWGTIDMVSSKYDEPRANYYGTLGENPVTGKPEPVFPKWKRNFRFYCVTVPIVSVALGIAFYIMLGYFIMQEWADKKYASEKSWVNFSVLYLPTVIYAVLIGIVNAIYRKVAKKLNDWENHRLQSAYDNHLIVKLILFDFVNCFISLFYVAFYIQDMALLRSHLAALLITQQLIGQVQEAMVPFLFLKRRKKQVDEVLKKQNALQKKEYFNGEIAEDVQRQAGMESEMEEYNGTMDDYLEMFLQFGYVFLFSSAFPLAALWALINNVTEIRSDAFKMVKVFQRPFAESAASIGAWQVAFELISIMAVMTNCALIGMNPEVRKLLPSDVTAVNIVLIFVAVEHIILAIKVAVAYLIPDQPKWVEIELAKTAYQSKLALQEKHFQVNLSKHIHRTSQDKEKIDAVLKEKSQ</sequence>
<dbReference type="GO" id="GO:0005886">
    <property type="term" value="C:plasma membrane"/>
    <property type="evidence" value="ECO:0007669"/>
    <property type="project" value="TreeGrafter"/>
</dbReference>
<name>A0A8B8E9D6_CRAVI</name>
<organism evidence="8 9">
    <name type="scientific">Crassostrea virginica</name>
    <name type="common">Eastern oyster</name>
    <dbReference type="NCBI Taxonomy" id="6565"/>
    <lineage>
        <taxon>Eukaryota</taxon>
        <taxon>Metazoa</taxon>
        <taxon>Spiralia</taxon>
        <taxon>Lophotrochozoa</taxon>
        <taxon>Mollusca</taxon>
        <taxon>Bivalvia</taxon>
        <taxon>Autobranchia</taxon>
        <taxon>Pteriomorphia</taxon>
        <taxon>Ostreida</taxon>
        <taxon>Ostreoidea</taxon>
        <taxon>Ostreidae</taxon>
        <taxon>Crassostrea</taxon>
    </lineage>
</organism>
<feature type="transmembrane region" description="Helical" evidence="6">
    <location>
        <begin position="255"/>
        <end position="276"/>
    </location>
</feature>
<feature type="transmembrane region" description="Helical" evidence="6">
    <location>
        <begin position="223"/>
        <end position="249"/>
    </location>
</feature>
<dbReference type="GeneID" id="111133009"/>
<feature type="transmembrane region" description="Helical" evidence="6">
    <location>
        <begin position="526"/>
        <end position="549"/>
    </location>
</feature>
<accession>A0A8B8E9D6</accession>
<keyword evidence="3 6" id="KW-0812">Transmembrane</keyword>
<evidence type="ECO:0000313" key="9">
    <source>
        <dbReference type="RefSeq" id="XP_022336740.1"/>
    </source>
</evidence>
<protein>
    <recommendedName>
        <fullName evidence="6">Anoctamin</fullName>
    </recommendedName>
</protein>
<evidence type="ECO:0000256" key="5">
    <source>
        <dbReference type="ARBA" id="ARBA00023136"/>
    </source>
</evidence>
<feature type="transmembrane region" description="Helical" evidence="6">
    <location>
        <begin position="416"/>
        <end position="439"/>
    </location>
</feature>
<keyword evidence="4 6" id="KW-1133">Transmembrane helix</keyword>
<evidence type="ECO:0000256" key="6">
    <source>
        <dbReference type="RuleBase" id="RU280814"/>
    </source>
</evidence>
<dbReference type="InterPro" id="IPR007632">
    <property type="entry name" value="Anoctamin"/>
</dbReference>
<evidence type="ECO:0000256" key="1">
    <source>
        <dbReference type="ARBA" id="ARBA00004141"/>
    </source>
</evidence>
<evidence type="ECO:0000313" key="8">
    <source>
        <dbReference type="Proteomes" id="UP000694844"/>
    </source>
</evidence>
<feature type="domain" description="Anoctamin transmembrane" evidence="7">
    <location>
        <begin position="215"/>
        <end position="653"/>
    </location>
</feature>
<evidence type="ECO:0000256" key="3">
    <source>
        <dbReference type="ARBA" id="ARBA00022692"/>
    </source>
</evidence>
<comment type="subcellular location">
    <subcellularLocation>
        <location evidence="1 6">Membrane</location>
        <topology evidence="1 6">Multi-pass membrane protein</topology>
    </subcellularLocation>
</comment>
<feature type="transmembrane region" description="Helical" evidence="6">
    <location>
        <begin position="613"/>
        <end position="640"/>
    </location>
</feature>
<dbReference type="RefSeq" id="XP_022336740.1">
    <property type="nucleotide sequence ID" value="XM_022481032.1"/>
</dbReference>
<evidence type="ECO:0000259" key="7">
    <source>
        <dbReference type="Pfam" id="PF04547"/>
    </source>
</evidence>
<keyword evidence="8" id="KW-1185">Reference proteome</keyword>
<keyword evidence="5 6" id="KW-0472">Membrane</keyword>
<dbReference type="AlphaFoldDB" id="A0A8B8E9D6"/>
<gene>
    <name evidence="9" type="primary">LOC111133009</name>
</gene>
<evidence type="ECO:0000256" key="2">
    <source>
        <dbReference type="ARBA" id="ARBA00009671"/>
    </source>
</evidence>
<dbReference type="PANTHER" id="PTHR12308">
    <property type="entry name" value="ANOCTAMIN"/>
    <property type="match status" value="1"/>
</dbReference>
<feature type="transmembrane region" description="Helical" evidence="6">
    <location>
        <begin position="330"/>
        <end position="354"/>
    </location>
</feature>
<evidence type="ECO:0000256" key="4">
    <source>
        <dbReference type="ARBA" id="ARBA00022989"/>
    </source>
</evidence>
<dbReference type="GO" id="GO:0005254">
    <property type="term" value="F:chloride channel activity"/>
    <property type="evidence" value="ECO:0007669"/>
    <property type="project" value="TreeGrafter"/>
</dbReference>
<feature type="transmembrane region" description="Helical" evidence="6">
    <location>
        <begin position="570"/>
        <end position="593"/>
    </location>
</feature>
<feature type="transmembrane region" description="Helical" evidence="6">
    <location>
        <begin position="374"/>
        <end position="393"/>
    </location>
</feature>
<dbReference type="KEGG" id="cvn:111133009"/>
<dbReference type="InterPro" id="IPR049452">
    <property type="entry name" value="Anoctamin_TM"/>
</dbReference>
<proteinExistence type="inferred from homology"/>
<dbReference type="OrthoDB" id="296386at2759"/>
<dbReference type="Pfam" id="PF04547">
    <property type="entry name" value="Anoctamin"/>
    <property type="match status" value="1"/>
</dbReference>